<protein>
    <recommendedName>
        <fullName evidence="2">Alpha/beta hydrolase</fullName>
    </recommendedName>
</protein>
<dbReference type="AlphaFoldDB" id="A0AAU7S5N2"/>
<accession>A0AAU7S5N2</accession>
<evidence type="ECO:0000313" key="1">
    <source>
        <dbReference type="EMBL" id="XBT97679.1"/>
    </source>
</evidence>
<sequence length="368" mass="39497">MTYLVFVHGVATRDSAEYRAAVKNRTKLIEDVLFAGQTVTVTSPLWGDLVPVINPDVYRTDAGGISAFRIGGENFADDTDDSGGEASVSAIGKQSAVGALDAIFAQLVDEASQNGETLKPEDVQAFAQAVKQIADNTAQASLKDTVDDADLARRLSAPGAAFSVTGSIRDAIAAVTNRIKHSVSTIGFDAVRGRLTPAVGLFFGDVFAYLHNGEAREEIRTRVRNALIAAHTAAKAEKRPLVLIGHSLGGVILTDMLLNPVDAKLPADIEIASLITIGSQPGFFGTLNLLSRDAPKGGRLSKPACVKDWMNVFDPIDPFAFRSDVIFEDVRDLMFDTAAGLMETHSAYFSRPQFYARARKRLKELGII</sequence>
<name>A0AAU7S5N2_9HYPH</name>
<dbReference type="Gene3D" id="3.40.50.1820">
    <property type="entry name" value="alpha/beta hydrolase"/>
    <property type="match status" value="1"/>
</dbReference>
<dbReference type="InterPro" id="IPR029058">
    <property type="entry name" value="AB_hydrolase_fold"/>
</dbReference>
<dbReference type="SUPFAM" id="SSF53474">
    <property type="entry name" value="alpha/beta-Hydrolases"/>
    <property type="match status" value="1"/>
</dbReference>
<geneLocation type="plasmid" evidence="1">
    <name>unnamed3</name>
</geneLocation>
<dbReference type="EMBL" id="CP157963">
    <property type="protein sequence ID" value="XBT97679.1"/>
    <property type="molecule type" value="Genomic_DNA"/>
</dbReference>
<proteinExistence type="predicted"/>
<evidence type="ECO:0008006" key="2">
    <source>
        <dbReference type="Google" id="ProtNLM"/>
    </source>
</evidence>
<organism evidence="1">
    <name type="scientific">Rhizobium sp. ZPR3</name>
    <dbReference type="NCBI Taxonomy" id="3158967"/>
    <lineage>
        <taxon>Bacteria</taxon>
        <taxon>Pseudomonadati</taxon>
        <taxon>Pseudomonadota</taxon>
        <taxon>Alphaproteobacteria</taxon>
        <taxon>Hyphomicrobiales</taxon>
        <taxon>Rhizobiaceae</taxon>
        <taxon>Rhizobium/Agrobacterium group</taxon>
        <taxon>Rhizobium</taxon>
    </lineage>
</organism>
<reference evidence="1" key="1">
    <citation type="submission" date="2024-06" db="EMBL/GenBank/DDBJ databases">
        <authorList>
            <person name="Li T."/>
            <person name="Gao R."/>
        </authorList>
    </citation>
    <scope>NUCLEOTIDE SEQUENCE</scope>
    <source>
        <strain evidence="1">ZPR3</strain>
        <plasmid evidence="1">unnamed3</plasmid>
    </source>
</reference>
<dbReference type="RefSeq" id="WP_349962879.1">
    <property type="nucleotide sequence ID" value="NZ_CP157963.1"/>
</dbReference>
<gene>
    <name evidence="1" type="ORF">ABM479_33740</name>
</gene>
<keyword evidence="1" id="KW-0614">Plasmid</keyword>